<feature type="transmembrane region" description="Helical" evidence="1">
    <location>
        <begin position="141"/>
        <end position="160"/>
    </location>
</feature>
<dbReference type="OrthoDB" id="9814807at2"/>
<comment type="caution">
    <text evidence="3">The sequence shown here is derived from an EMBL/GenBank/DDBJ whole genome shotgun (WGS) entry which is preliminary data.</text>
</comment>
<feature type="transmembrane region" description="Helical" evidence="1">
    <location>
        <begin position="279"/>
        <end position="297"/>
    </location>
</feature>
<organism evidence="3 4">
    <name type="scientific">Paraburkholderia monticola</name>
    <dbReference type="NCBI Taxonomy" id="1399968"/>
    <lineage>
        <taxon>Bacteria</taxon>
        <taxon>Pseudomonadati</taxon>
        <taxon>Pseudomonadota</taxon>
        <taxon>Betaproteobacteria</taxon>
        <taxon>Burkholderiales</taxon>
        <taxon>Burkholderiaceae</taxon>
        <taxon>Paraburkholderia</taxon>
    </lineage>
</organism>
<feature type="transmembrane region" description="Helical" evidence="1">
    <location>
        <begin position="197"/>
        <end position="215"/>
    </location>
</feature>
<feature type="transmembrane region" description="Helical" evidence="1">
    <location>
        <begin position="252"/>
        <end position="272"/>
    </location>
</feature>
<feature type="domain" description="Acyltransferase 3" evidence="2">
    <location>
        <begin position="5"/>
        <end position="320"/>
    </location>
</feature>
<reference evidence="3 4" key="1">
    <citation type="journal article" date="2015" name="Int. J. Syst. Evol. Microbiol.">
        <title>Burkholderia monticola sp. nov., isolated from mountain soil.</title>
        <authorList>
            <person name="Baek I."/>
            <person name="Seo B."/>
            <person name="Lee I."/>
            <person name="Yi H."/>
            <person name="Chun J."/>
        </authorList>
    </citation>
    <scope>NUCLEOTIDE SEQUENCE [LARGE SCALE GENOMIC DNA]</scope>
    <source>
        <strain evidence="3 4">JC2948</strain>
    </source>
</reference>
<keyword evidence="1" id="KW-0472">Membrane</keyword>
<feature type="transmembrane region" description="Helical" evidence="1">
    <location>
        <begin position="40"/>
        <end position="61"/>
    </location>
</feature>
<keyword evidence="1" id="KW-1133">Transmembrane helix</keyword>
<evidence type="ECO:0000313" key="3">
    <source>
        <dbReference type="EMBL" id="KXU87883.1"/>
    </source>
</evidence>
<accession>A0A149PS79</accession>
<evidence type="ECO:0000313" key="4">
    <source>
        <dbReference type="Proteomes" id="UP000075613"/>
    </source>
</evidence>
<feature type="transmembrane region" description="Helical" evidence="1">
    <location>
        <begin position="172"/>
        <end position="191"/>
    </location>
</feature>
<evidence type="ECO:0000259" key="2">
    <source>
        <dbReference type="Pfam" id="PF01757"/>
    </source>
</evidence>
<feature type="transmembrane region" description="Helical" evidence="1">
    <location>
        <begin position="312"/>
        <end position="336"/>
    </location>
</feature>
<dbReference type="Proteomes" id="UP000075613">
    <property type="component" value="Unassembled WGS sequence"/>
</dbReference>
<gene>
    <name evidence="3" type="ORF">CI15_14315</name>
</gene>
<name>A0A149PS79_9BURK</name>
<keyword evidence="4" id="KW-1185">Reference proteome</keyword>
<dbReference type="Pfam" id="PF01757">
    <property type="entry name" value="Acyl_transf_3"/>
    <property type="match status" value="1"/>
</dbReference>
<dbReference type="GO" id="GO:0016747">
    <property type="term" value="F:acyltransferase activity, transferring groups other than amino-acyl groups"/>
    <property type="evidence" value="ECO:0007669"/>
    <property type="project" value="InterPro"/>
</dbReference>
<dbReference type="InterPro" id="IPR002656">
    <property type="entry name" value="Acyl_transf_3_dom"/>
</dbReference>
<dbReference type="PANTHER" id="PTHR23028">
    <property type="entry name" value="ACETYLTRANSFERASE"/>
    <property type="match status" value="1"/>
</dbReference>
<dbReference type="InterPro" id="IPR050879">
    <property type="entry name" value="Acyltransferase_3"/>
</dbReference>
<proteinExistence type="predicted"/>
<keyword evidence="1" id="KW-0812">Transmembrane</keyword>
<dbReference type="RefSeq" id="WP_062128805.1">
    <property type="nucleotide sequence ID" value="NZ_LRBG01000011.1"/>
</dbReference>
<sequence length="369" mass="41033">MKKIDNLTGLRAFAALLVVVHHFADNEGVMPLGIVQLVDNWVWGVDIFFVLSGFILAYTYLPSRETSFDWTAYRSFIVKRFARVYPMHLLTFLVFVGLWFVAKHIGHEFAHSDVVYTARTAVENALLVQAWGLEGKLSWNFVSWSISAEWFAYLFLFPLCAKVLSRLSRATCGVLVLLCWLMLCLYCFLYNDGALELTTFGALRIVPQFLAGYWLFRLLKTWKVGELAMCVGLVALMILMCVPTTLPVLLLPLILLVIAGLANGGVIGRALFGNRVAVFLGEISFSIYLIHPILQIACNQVVRKLHVPQNPIIAMLILLVELGVVVAGGALGYYLVEVPARRAIVANAQAWRHRGGEAKEAAMPMAPAS</sequence>
<dbReference type="AlphaFoldDB" id="A0A149PS79"/>
<protein>
    <recommendedName>
        <fullName evidence="2">Acyltransferase 3 domain-containing protein</fullName>
    </recommendedName>
</protein>
<dbReference type="EMBL" id="LRBG01000011">
    <property type="protein sequence ID" value="KXU87883.1"/>
    <property type="molecule type" value="Genomic_DNA"/>
</dbReference>
<feature type="transmembrane region" description="Helical" evidence="1">
    <location>
        <begin position="227"/>
        <end position="246"/>
    </location>
</feature>
<evidence type="ECO:0000256" key="1">
    <source>
        <dbReference type="SAM" id="Phobius"/>
    </source>
</evidence>
<feature type="transmembrane region" description="Helical" evidence="1">
    <location>
        <begin position="82"/>
        <end position="102"/>
    </location>
</feature>